<reference evidence="3" key="1">
    <citation type="submission" date="2022-07" db="EMBL/GenBank/DDBJ databases">
        <title>Phylogenomic reconstructions and comparative analyses of Kickxellomycotina fungi.</title>
        <authorList>
            <person name="Reynolds N.K."/>
            <person name="Stajich J.E."/>
            <person name="Barry K."/>
            <person name="Grigoriev I.V."/>
            <person name="Crous P."/>
            <person name="Smith M.E."/>
        </authorList>
    </citation>
    <scope>NUCLEOTIDE SEQUENCE</scope>
    <source>
        <strain evidence="3">NBRC 105414</strain>
    </source>
</reference>
<feature type="region of interest" description="Disordered" evidence="1">
    <location>
        <begin position="189"/>
        <end position="290"/>
    </location>
</feature>
<feature type="region of interest" description="Disordered" evidence="1">
    <location>
        <begin position="487"/>
        <end position="525"/>
    </location>
</feature>
<dbReference type="PROSITE" id="PS50174">
    <property type="entry name" value="G_PATCH"/>
    <property type="match status" value="1"/>
</dbReference>
<dbReference type="Pfam" id="PF07713">
    <property type="entry name" value="DUF1604"/>
    <property type="match status" value="1"/>
</dbReference>
<dbReference type="GO" id="GO:0006397">
    <property type="term" value="P:mRNA processing"/>
    <property type="evidence" value="ECO:0007669"/>
    <property type="project" value="InterPro"/>
</dbReference>
<dbReference type="GO" id="GO:0005634">
    <property type="term" value="C:nucleus"/>
    <property type="evidence" value="ECO:0007669"/>
    <property type="project" value="TreeGrafter"/>
</dbReference>
<dbReference type="Gene3D" id="2.70.50.70">
    <property type="match status" value="1"/>
</dbReference>
<dbReference type="Pfam" id="PF26093">
    <property type="entry name" value="HTH_TGH"/>
    <property type="match status" value="1"/>
</dbReference>
<dbReference type="EMBL" id="JANBUL010000155">
    <property type="protein sequence ID" value="KAJ2779970.1"/>
    <property type="molecule type" value="Genomic_DNA"/>
</dbReference>
<dbReference type="OrthoDB" id="20507at2759"/>
<protein>
    <recommendedName>
        <fullName evidence="2">G-patch domain-containing protein</fullName>
    </recommendedName>
</protein>
<dbReference type="AlphaFoldDB" id="A0A9W8HDS5"/>
<feature type="compositionally biased region" description="Acidic residues" evidence="1">
    <location>
        <begin position="237"/>
        <end position="246"/>
    </location>
</feature>
<dbReference type="Proteomes" id="UP001140217">
    <property type="component" value="Unassembled WGS sequence"/>
</dbReference>
<name>A0A9W8HDS5_9FUNG</name>
<evidence type="ECO:0000313" key="4">
    <source>
        <dbReference type="Proteomes" id="UP001140217"/>
    </source>
</evidence>
<accession>A0A9W8HDS5</accession>
<dbReference type="InterPro" id="IPR011666">
    <property type="entry name" value="DUF1604"/>
</dbReference>
<comment type="caution">
    <text evidence="3">The sequence shown here is derived from an EMBL/GenBank/DDBJ whole genome shotgun (WGS) entry which is preliminary data.</text>
</comment>
<dbReference type="GO" id="GO:0003723">
    <property type="term" value="F:RNA binding"/>
    <property type="evidence" value="ECO:0007669"/>
    <property type="project" value="TreeGrafter"/>
</dbReference>
<gene>
    <name evidence="3" type="ORF">H4R18_003716</name>
</gene>
<feature type="compositionally biased region" description="Acidic residues" evidence="1">
    <location>
        <begin position="587"/>
        <end position="596"/>
    </location>
</feature>
<feature type="domain" description="G-patch" evidence="2">
    <location>
        <begin position="472"/>
        <end position="499"/>
    </location>
</feature>
<feature type="region of interest" description="Disordered" evidence="1">
    <location>
        <begin position="673"/>
        <end position="693"/>
    </location>
</feature>
<dbReference type="PANTHER" id="PTHR13384:SF19">
    <property type="entry name" value="G PATCH DOMAIN-CONTAINING PROTEIN 1"/>
    <property type="match status" value="1"/>
</dbReference>
<keyword evidence="4" id="KW-1185">Reference proteome</keyword>
<evidence type="ECO:0000259" key="2">
    <source>
        <dbReference type="PROSITE" id="PS50174"/>
    </source>
</evidence>
<evidence type="ECO:0000256" key="1">
    <source>
        <dbReference type="SAM" id="MobiDB-lite"/>
    </source>
</evidence>
<sequence>MSSPISSGNMSTNAMPLCKHTQPWPQPVAEWAAGQSVTVKFHPGGAPHGGGHCQFSLSYDGGKTFVVVHEILETCLAGGSSDSGYQYSFALPPGVPASPTAVFSWTWVNAIGSREFYMNCADVAISGTSQSYTGKEMTILNYPGHPQIPEFMGNSKTGLEYYANAKTITVTSSRLSSLPPPYSRENANFVVSPAPVPSSSSSSSTPPASQSSASGASKSGVAETSQTSTADTSQSDADTDYIDDDTGNNTTIPYAETGDKDCNGGDASTSSVGPAPTQSKPGGARESCGAGQTIRCASGSTGYQQCVSGMWMAEMPCGPGTRCRESDDRVDFIHVGTAFPSAQEQQRGRKGTWDGKPREYSRDAFKGGFSAGYFGTVGSKEGWAPSAGFVSSRGRRAQAQQMRPEDFMDAEDLADLQAAQTLSVAREFGGAGAGARQPLLEDERAAAAAYGGVVGAVAERISAELGAISIHAETVGDRIMAAMGWKPGQGTGPLSRDAGRPASGTAGTASLLPPRPTPPASVAPWRGLHGVGYGVDLSTLAAEPEARAGGGAAPAVLFRRKPAATAAASKKGPKKQVDRQRLSFGMPDDDDDDDGDGALWPAAPQLRHVAPGLPAVPEARTAMAAGRAQCHDGRAPLAGFRLSEPIEPAVGQHSGPAVPSTYTGVRRAAASRWDSVPATGSESRLTAGADGGRPRLVTARDRARLGIMEPAPERAGVMEPARAQPAAGVSADVARAALGGFMPYEADPERQARYRRYLEQCAGGGQCAGGAEAAEFAQMARIFRPNAAMLGRFATAGSLADSDAAAPAPGARRAVVRTAREWAPHRLLCRRMGVPPPPNAVPPPDAAAERPRRMCAADFIRWDAPDSSGAPLVMADSADAAGPAADAPERPDMALFRSIFGE</sequence>
<evidence type="ECO:0000313" key="3">
    <source>
        <dbReference type="EMBL" id="KAJ2779970.1"/>
    </source>
</evidence>
<dbReference type="PANTHER" id="PTHR13384">
    <property type="entry name" value="G PATCH DOMAIN-CONTAINING PROTEIN 1"/>
    <property type="match status" value="1"/>
</dbReference>
<organism evidence="3 4">
    <name type="scientific">Coemansia javaensis</name>
    <dbReference type="NCBI Taxonomy" id="2761396"/>
    <lineage>
        <taxon>Eukaryota</taxon>
        <taxon>Fungi</taxon>
        <taxon>Fungi incertae sedis</taxon>
        <taxon>Zoopagomycota</taxon>
        <taxon>Kickxellomycotina</taxon>
        <taxon>Kickxellomycetes</taxon>
        <taxon>Kickxellales</taxon>
        <taxon>Kickxellaceae</taxon>
        <taxon>Coemansia</taxon>
    </lineage>
</organism>
<feature type="region of interest" description="Disordered" evidence="1">
    <location>
        <begin position="564"/>
        <end position="597"/>
    </location>
</feature>
<proteinExistence type="predicted"/>
<feature type="compositionally biased region" description="Low complexity" evidence="1">
    <location>
        <begin position="190"/>
        <end position="236"/>
    </location>
</feature>
<feature type="compositionally biased region" description="Polar residues" evidence="1">
    <location>
        <begin position="266"/>
        <end position="280"/>
    </location>
</feature>
<dbReference type="InterPro" id="IPR000467">
    <property type="entry name" value="G_patch_dom"/>
</dbReference>